<accession>A0A9P7RJT7</accession>
<proteinExistence type="predicted"/>
<gene>
    <name evidence="3" type="ORF">E1B28_003012</name>
</gene>
<dbReference type="PIRSF" id="PIRSF002703">
    <property type="entry name" value="Thaumatin"/>
    <property type="match status" value="1"/>
</dbReference>
<reference evidence="3" key="1">
    <citation type="journal article" date="2021" name="Genome Biol. Evol.">
        <title>The assembled and annotated genome of the fairy-ring fungus Marasmius oreades.</title>
        <authorList>
            <person name="Hiltunen M."/>
            <person name="Ament-Velasquez S.L."/>
            <person name="Johannesson H."/>
        </authorList>
    </citation>
    <scope>NUCLEOTIDE SEQUENCE</scope>
    <source>
        <strain evidence="3">03SP1</strain>
    </source>
</reference>
<evidence type="ECO:0000313" key="3">
    <source>
        <dbReference type="EMBL" id="KAG7085451.1"/>
    </source>
</evidence>
<dbReference type="InterPro" id="IPR001938">
    <property type="entry name" value="Thaumatin"/>
</dbReference>
<dbReference type="GeneID" id="66072088"/>
<name>A0A9P7RJT7_9AGAR</name>
<keyword evidence="1" id="KW-1015">Disulfide bond</keyword>
<dbReference type="KEGG" id="more:E1B28_003012"/>
<feature type="disulfide bond" evidence="1">
    <location>
        <begin position="234"/>
        <end position="244"/>
    </location>
</feature>
<protein>
    <recommendedName>
        <fullName evidence="5">Thaumatin-like protein</fullName>
    </recommendedName>
</protein>
<dbReference type="OrthoDB" id="430315at2759"/>
<keyword evidence="2" id="KW-1133">Transmembrane helix</keyword>
<dbReference type="Gene3D" id="2.60.110.10">
    <property type="entry name" value="Thaumatin"/>
    <property type="match status" value="1"/>
</dbReference>
<feature type="disulfide bond" evidence="1">
    <location>
        <begin position="119"/>
        <end position="132"/>
    </location>
</feature>
<organism evidence="3 4">
    <name type="scientific">Marasmius oreades</name>
    <name type="common">fairy-ring Marasmius</name>
    <dbReference type="NCBI Taxonomy" id="181124"/>
    <lineage>
        <taxon>Eukaryota</taxon>
        <taxon>Fungi</taxon>
        <taxon>Dikarya</taxon>
        <taxon>Basidiomycota</taxon>
        <taxon>Agaricomycotina</taxon>
        <taxon>Agaricomycetes</taxon>
        <taxon>Agaricomycetidae</taxon>
        <taxon>Agaricales</taxon>
        <taxon>Marasmiineae</taxon>
        <taxon>Marasmiaceae</taxon>
        <taxon>Marasmius</taxon>
    </lineage>
</organism>
<dbReference type="PRINTS" id="PR00347">
    <property type="entry name" value="THAUMATIN"/>
</dbReference>
<dbReference type="AlphaFoldDB" id="A0A9P7RJT7"/>
<sequence>MVSCLTPRGYDTITFNPLNGPEILSSRNYDPFCIWLLMLWAVLFSFAVLWEFGAVESRFITVKNNCAYTIWPAIYSDPNVGGKVQLDQPTGWEAPAGSGVTFTVPSNWTTGRIWGRRECNFAGNNQNSSGSCISSGCPGGLECTSPGVPPTTNAEFSFTTQGDFYDVSMVDGFNLPIQITNNQKCPVASCPVDLNAACPTQLKGATTQAGSIASCKSSCLANLDGKQSDSSNCCTGSSNTPNSCSQAGVQFFDYFKGRCPNGYAYPYDDSALVKCGASNTDYTVTFCP</sequence>
<dbReference type="InterPro" id="IPR037176">
    <property type="entry name" value="Osmotin/thaumatin-like_sf"/>
</dbReference>
<dbReference type="Proteomes" id="UP001049176">
    <property type="component" value="Chromosome 11"/>
</dbReference>
<feature type="disulfide bond" evidence="1">
    <location>
        <begin position="190"/>
        <end position="259"/>
    </location>
</feature>
<evidence type="ECO:0000313" key="4">
    <source>
        <dbReference type="Proteomes" id="UP001049176"/>
    </source>
</evidence>
<feature type="disulfide bond" evidence="1">
    <location>
        <begin position="66"/>
        <end position="287"/>
    </location>
</feature>
<feature type="disulfide bond" evidence="1">
    <location>
        <begin position="198"/>
        <end position="215"/>
    </location>
</feature>
<comment type="caution">
    <text evidence="3">The sequence shown here is derived from an EMBL/GenBank/DDBJ whole genome shotgun (WGS) entry which is preliminary data.</text>
</comment>
<evidence type="ECO:0008006" key="5">
    <source>
        <dbReference type="Google" id="ProtNLM"/>
    </source>
</evidence>
<feature type="disulfide bond" evidence="1">
    <location>
        <begin position="219"/>
        <end position="233"/>
    </location>
</feature>
<feature type="disulfide bond" evidence="1">
    <location>
        <begin position="185"/>
        <end position="275"/>
    </location>
</feature>
<keyword evidence="4" id="KW-1185">Reference proteome</keyword>
<feature type="disulfide bond" evidence="1">
    <location>
        <begin position="137"/>
        <end position="143"/>
    </location>
</feature>
<dbReference type="SMART" id="SM00205">
    <property type="entry name" value="THN"/>
    <property type="match status" value="1"/>
</dbReference>
<dbReference type="EMBL" id="CM032191">
    <property type="protein sequence ID" value="KAG7085451.1"/>
    <property type="molecule type" value="Genomic_DNA"/>
</dbReference>
<keyword evidence="2" id="KW-0472">Membrane</keyword>
<dbReference type="PROSITE" id="PS51367">
    <property type="entry name" value="THAUMATIN_2"/>
    <property type="match status" value="1"/>
</dbReference>
<evidence type="ECO:0000256" key="2">
    <source>
        <dbReference type="SAM" id="Phobius"/>
    </source>
</evidence>
<evidence type="ECO:0000256" key="1">
    <source>
        <dbReference type="PIRSR" id="PIRSR002703-1"/>
    </source>
</evidence>
<dbReference type="Pfam" id="PF00314">
    <property type="entry name" value="Thaumatin"/>
    <property type="match status" value="1"/>
</dbReference>
<dbReference type="RefSeq" id="XP_043001922.1">
    <property type="nucleotide sequence ID" value="XM_043159968.1"/>
</dbReference>
<keyword evidence="2" id="KW-0812">Transmembrane</keyword>
<dbReference type="SUPFAM" id="SSF49870">
    <property type="entry name" value="Osmotin, thaumatin-like protein"/>
    <property type="match status" value="1"/>
</dbReference>
<feature type="transmembrane region" description="Helical" evidence="2">
    <location>
        <begin position="34"/>
        <end position="53"/>
    </location>
</feature>
<dbReference type="PANTHER" id="PTHR31048">
    <property type="entry name" value="OS03G0233200 PROTEIN"/>
    <property type="match status" value="1"/>
</dbReference>